<sequence>MRDRPSGAELLWQAREVLLRELLAELPEYKKYDALMVGAAMAIAAREQTAADAPLRDCHAALSRLYGEEGAQPADQTALREDLVRMISHLAQEIRCGRRDADGHVHALLYEIAEAKLRESNPKALSLAEKS</sequence>
<protein>
    <recommendedName>
        <fullName evidence="1">DUF6285 domain-containing protein</fullName>
    </recommendedName>
</protein>
<keyword evidence="3" id="KW-1185">Reference proteome</keyword>
<reference evidence="2 3" key="1">
    <citation type="submission" date="2018-07" db="EMBL/GenBank/DDBJ databases">
        <title>Venubactetium sediminum gen. nov., sp. nov., isolated from a marine solar saltern.</title>
        <authorList>
            <person name="Wang S."/>
        </authorList>
    </citation>
    <scope>NUCLEOTIDE SEQUENCE [LARGE SCALE GENOMIC DNA]</scope>
    <source>
        <strain evidence="2 3">WD2A32</strain>
    </source>
</reference>
<accession>A0A369TA15</accession>
<evidence type="ECO:0000259" key="1">
    <source>
        <dbReference type="Pfam" id="PF19802"/>
    </source>
</evidence>
<dbReference type="InterPro" id="IPR046252">
    <property type="entry name" value="DUF6285"/>
</dbReference>
<evidence type="ECO:0000313" key="2">
    <source>
        <dbReference type="EMBL" id="RDD62169.1"/>
    </source>
</evidence>
<evidence type="ECO:0000313" key="3">
    <source>
        <dbReference type="Proteomes" id="UP000253941"/>
    </source>
</evidence>
<feature type="domain" description="DUF6285" evidence="1">
    <location>
        <begin position="25"/>
        <end position="123"/>
    </location>
</feature>
<dbReference type="Proteomes" id="UP000253941">
    <property type="component" value="Unassembled WGS sequence"/>
</dbReference>
<dbReference type="Pfam" id="PF19802">
    <property type="entry name" value="DUF6285"/>
    <property type="match status" value="1"/>
</dbReference>
<dbReference type="EMBL" id="QPMH01000007">
    <property type="protein sequence ID" value="RDD62169.1"/>
    <property type="molecule type" value="Genomic_DNA"/>
</dbReference>
<comment type="caution">
    <text evidence="2">The sequence shown here is derived from an EMBL/GenBank/DDBJ whole genome shotgun (WGS) entry which is preliminary data.</text>
</comment>
<organism evidence="2 3">
    <name type="scientific">Ferruginivarius sediminum</name>
    <dbReference type="NCBI Taxonomy" id="2661937"/>
    <lineage>
        <taxon>Bacteria</taxon>
        <taxon>Pseudomonadati</taxon>
        <taxon>Pseudomonadota</taxon>
        <taxon>Alphaproteobacteria</taxon>
        <taxon>Rhodospirillales</taxon>
        <taxon>Rhodospirillaceae</taxon>
        <taxon>Ferruginivarius</taxon>
    </lineage>
</organism>
<gene>
    <name evidence="2" type="ORF">DRB17_09250</name>
</gene>
<dbReference type="AlphaFoldDB" id="A0A369TA15"/>
<proteinExistence type="predicted"/>
<dbReference type="RefSeq" id="WP_114582066.1">
    <property type="nucleotide sequence ID" value="NZ_QPMH01000007.1"/>
</dbReference>
<name>A0A369TA15_9PROT</name>